<name>A0AAD4T2V9_9MAGN</name>
<accession>A0AAD4T2V9</accession>
<evidence type="ECO:0000256" key="3">
    <source>
        <dbReference type="ARBA" id="ARBA00022692"/>
    </source>
</evidence>
<evidence type="ECO:0000313" key="7">
    <source>
        <dbReference type="EMBL" id="KAI3931854.1"/>
    </source>
</evidence>
<dbReference type="PANTHER" id="PTHR11266">
    <property type="entry name" value="PEROXISOMAL MEMBRANE PROTEIN 2, PXMP2 MPV17"/>
    <property type="match status" value="1"/>
</dbReference>
<sequence length="275" mass="30383">MSGSFLRSRSKSCLQKLLERRSIFTIENGVSSSSSSSSLQTVITKQQSRSLYRSPIVFRKIKESGFSSPSTLSSSFCSSTSSSSSAVSTKNGIIGWYLGLIESRPILTKSITSALIYTASDLSSQMLTEATEEPLDSIRTLRMAGYGLLIMGPSLHFWFNFVSKVLPKRDVLTTLKKIFMGQTIYGPIMATVFFSLNAGLQGESGAEIIARLKRDLLPTLKNGLIYWPMCDFITFKFIPVRLQPLVSNSFAYLWTIYLTYMAGLAKAGPSEICED</sequence>
<keyword evidence="4" id="KW-1133">Transmembrane helix</keyword>
<evidence type="ECO:0000256" key="1">
    <source>
        <dbReference type="ARBA" id="ARBA00004141"/>
    </source>
</evidence>
<dbReference type="Proteomes" id="UP001202328">
    <property type="component" value="Unassembled WGS sequence"/>
</dbReference>
<keyword evidence="8" id="KW-1185">Reference proteome</keyword>
<keyword evidence="5" id="KW-0472">Membrane</keyword>
<dbReference type="AlphaFoldDB" id="A0AAD4T2V9"/>
<comment type="similarity">
    <text evidence="2 6">Belongs to the peroxisomal membrane protein PXMP2/4 family.</text>
</comment>
<keyword evidence="3" id="KW-0812">Transmembrane</keyword>
<evidence type="ECO:0000256" key="4">
    <source>
        <dbReference type="ARBA" id="ARBA00022989"/>
    </source>
</evidence>
<evidence type="ECO:0000256" key="5">
    <source>
        <dbReference type="ARBA" id="ARBA00023136"/>
    </source>
</evidence>
<proteinExistence type="inferred from homology"/>
<comment type="subcellular location">
    <subcellularLocation>
        <location evidence="1">Membrane</location>
        <topology evidence="1">Multi-pass membrane protein</topology>
    </subcellularLocation>
</comment>
<dbReference type="InterPro" id="IPR007248">
    <property type="entry name" value="Mpv17_PMP22"/>
</dbReference>
<evidence type="ECO:0000256" key="6">
    <source>
        <dbReference type="RuleBase" id="RU363053"/>
    </source>
</evidence>
<organism evidence="7 8">
    <name type="scientific">Papaver atlanticum</name>
    <dbReference type="NCBI Taxonomy" id="357466"/>
    <lineage>
        <taxon>Eukaryota</taxon>
        <taxon>Viridiplantae</taxon>
        <taxon>Streptophyta</taxon>
        <taxon>Embryophyta</taxon>
        <taxon>Tracheophyta</taxon>
        <taxon>Spermatophyta</taxon>
        <taxon>Magnoliopsida</taxon>
        <taxon>Ranunculales</taxon>
        <taxon>Papaveraceae</taxon>
        <taxon>Papaveroideae</taxon>
        <taxon>Papaver</taxon>
    </lineage>
</organism>
<comment type="caution">
    <text evidence="7">The sequence shown here is derived from an EMBL/GenBank/DDBJ whole genome shotgun (WGS) entry which is preliminary data.</text>
</comment>
<protein>
    <recommendedName>
        <fullName evidence="9">PXMP2/4 family protein 4</fullName>
    </recommendedName>
</protein>
<dbReference type="Pfam" id="PF04117">
    <property type="entry name" value="Mpv17_PMP22"/>
    <property type="match status" value="1"/>
</dbReference>
<dbReference type="PANTHER" id="PTHR11266:SF18">
    <property type="entry name" value="OS12G0508100 PROTEIN"/>
    <property type="match status" value="1"/>
</dbReference>
<gene>
    <name evidence="7" type="ORF">MKW98_012264</name>
</gene>
<evidence type="ECO:0000313" key="8">
    <source>
        <dbReference type="Proteomes" id="UP001202328"/>
    </source>
</evidence>
<dbReference type="EMBL" id="JAJJMB010007130">
    <property type="protein sequence ID" value="KAI3931854.1"/>
    <property type="molecule type" value="Genomic_DNA"/>
</dbReference>
<dbReference type="GO" id="GO:0016020">
    <property type="term" value="C:membrane"/>
    <property type="evidence" value="ECO:0007669"/>
    <property type="project" value="UniProtKB-SubCell"/>
</dbReference>
<evidence type="ECO:0000256" key="2">
    <source>
        <dbReference type="ARBA" id="ARBA00006824"/>
    </source>
</evidence>
<reference evidence="7" key="1">
    <citation type="submission" date="2022-04" db="EMBL/GenBank/DDBJ databases">
        <title>A functionally conserved STORR gene fusion in Papaver species that diverged 16.8 million years ago.</title>
        <authorList>
            <person name="Catania T."/>
        </authorList>
    </citation>
    <scope>NUCLEOTIDE SEQUENCE</scope>
    <source>
        <strain evidence="7">S-188037</strain>
    </source>
</reference>
<evidence type="ECO:0008006" key="9">
    <source>
        <dbReference type="Google" id="ProtNLM"/>
    </source>
</evidence>
<dbReference type="GO" id="GO:0005737">
    <property type="term" value="C:cytoplasm"/>
    <property type="evidence" value="ECO:0007669"/>
    <property type="project" value="TreeGrafter"/>
</dbReference>